<keyword evidence="2" id="KW-1133">Transmembrane helix</keyword>
<dbReference type="Proteomes" id="UP000321947">
    <property type="component" value="Unassembled WGS sequence"/>
</dbReference>
<dbReference type="AlphaFoldDB" id="A0A5D3DPS1"/>
<proteinExistence type="predicted"/>
<gene>
    <name evidence="3" type="ORF">E5676_scaffold83490G00020</name>
</gene>
<keyword evidence="2" id="KW-0812">Transmembrane</keyword>
<feature type="transmembrane region" description="Helical" evidence="2">
    <location>
        <begin position="55"/>
        <end position="75"/>
    </location>
</feature>
<organism evidence="3 4">
    <name type="scientific">Cucumis melo var. makuwa</name>
    <name type="common">Oriental melon</name>
    <dbReference type="NCBI Taxonomy" id="1194695"/>
    <lineage>
        <taxon>Eukaryota</taxon>
        <taxon>Viridiplantae</taxon>
        <taxon>Streptophyta</taxon>
        <taxon>Embryophyta</taxon>
        <taxon>Tracheophyta</taxon>
        <taxon>Spermatophyta</taxon>
        <taxon>Magnoliopsida</taxon>
        <taxon>eudicotyledons</taxon>
        <taxon>Gunneridae</taxon>
        <taxon>Pentapetalae</taxon>
        <taxon>rosids</taxon>
        <taxon>fabids</taxon>
        <taxon>Cucurbitales</taxon>
        <taxon>Cucurbitaceae</taxon>
        <taxon>Benincaseae</taxon>
        <taxon>Cucumis</taxon>
    </lineage>
</organism>
<keyword evidence="2" id="KW-0472">Membrane</keyword>
<evidence type="ECO:0000256" key="2">
    <source>
        <dbReference type="SAM" id="Phobius"/>
    </source>
</evidence>
<reference evidence="3 4" key="1">
    <citation type="submission" date="2019-08" db="EMBL/GenBank/DDBJ databases">
        <title>Draft genome sequences of two oriental melons (Cucumis melo L. var makuwa).</title>
        <authorList>
            <person name="Kwon S.-Y."/>
        </authorList>
    </citation>
    <scope>NUCLEOTIDE SEQUENCE [LARGE SCALE GENOMIC DNA]</scope>
    <source>
        <strain evidence="4">cv. Chang Bougi</strain>
        <tissue evidence="3">Leaf</tissue>
    </source>
</reference>
<sequence length="101" mass="10921">MHERLSSFHLSLSPFSGSSRIVESESIVIGLTAQGLSEDSPFWSPVIGRKPFNSISILGILLSIGYIYNASSSFLSRARKGMRKCSSSRQAGSKGKRIGRG</sequence>
<dbReference type="EMBL" id="SSTD01003784">
    <property type="protein sequence ID" value="TYK25671.1"/>
    <property type="molecule type" value="Genomic_DNA"/>
</dbReference>
<protein>
    <submittedName>
        <fullName evidence="3">Uncharacterized protein</fullName>
    </submittedName>
</protein>
<accession>A0A5D3DPS1</accession>
<evidence type="ECO:0000256" key="1">
    <source>
        <dbReference type="SAM" id="MobiDB-lite"/>
    </source>
</evidence>
<name>A0A5D3DPS1_CUCMM</name>
<comment type="caution">
    <text evidence="3">The sequence shown here is derived from an EMBL/GenBank/DDBJ whole genome shotgun (WGS) entry which is preliminary data.</text>
</comment>
<evidence type="ECO:0000313" key="3">
    <source>
        <dbReference type="EMBL" id="TYK25671.1"/>
    </source>
</evidence>
<feature type="region of interest" description="Disordered" evidence="1">
    <location>
        <begin position="81"/>
        <end position="101"/>
    </location>
</feature>
<evidence type="ECO:0000313" key="4">
    <source>
        <dbReference type="Proteomes" id="UP000321947"/>
    </source>
</evidence>